<name>A0A8S5P255_9CAUD</name>
<reference evidence="2" key="1">
    <citation type="journal article" date="2021" name="Proc. Natl. Acad. Sci. U.S.A.">
        <title>A Catalog of Tens of Thousands of Viruses from Human Metagenomes Reveals Hidden Associations with Chronic Diseases.</title>
        <authorList>
            <person name="Tisza M.J."/>
            <person name="Buck C.B."/>
        </authorList>
    </citation>
    <scope>NUCLEOTIDE SEQUENCE</scope>
    <source>
        <strain evidence="2">CtXVO17</strain>
    </source>
</reference>
<feature type="transmembrane region" description="Helical" evidence="1">
    <location>
        <begin position="82"/>
        <end position="108"/>
    </location>
</feature>
<keyword evidence="1" id="KW-1133">Transmembrane helix</keyword>
<evidence type="ECO:0000256" key="1">
    <source>
        <dbReference type="SAM" id="Phobius"/>
    </source>
</evidence>
<accession>A0A8S5P255</accession>
<proteinExistence type="predicted"/>
<dbReference type="EMBL" id="BK015316">
    <property type="protein sequence ID" value="DAE01042.1"/>
    <property type="molecule type" value="Genomic_DNA"/>
</dbReference>
<protein>
    <submittedName>
        <fullName evidence="2">Uncharacterized protein</fullName>
    </submittedName>
</protein>
<evidence type="ECO:0000313" key="2">
    <source>
        <dbReference type="EMBL" id="DAE01042.1"/>
    </source>
</evidence>
<keyword evidence="1" id="KW-0472">Membrane</keyword>
<keyword evidence="1" id="KW-0812">Transmembrane</keyword>
<sequence>MVYDFEKITLSMKEKYKLFVTRMRKKSKAEYFGDSEYYLSDIKFIRQNSSGKTDIIGSSIPDGTYSVTSNYLRYLTYRREKFFSRVLTSVITPIVVSIVTSILTVIILSKLGLK</sequence>
<organism evidence="2">
    <name type="scientific">Myoviridae sp. ctXVO17</name>
    <dbReference type="NCBI Taxonomy" id="2825121"/>
    <lineage>
        <taxon>Viruses</taxon>
        <taxon>Duplodnaviria</taxon>
        <taxon>Heunggongvirae</taxon>
        <taxon>Uroviricota</taxon>
        <taxon>Caudoviricetes</taxon>
    </lineage>
</organism>